<keyword evidence="3" id="KW-1185">Reference proteome</keyword>
<dbReference type="PANTHER" id="PTHR31302">
    <property type="entry name" value="TRANSMEMBRANE PROTEIN WITH METALLOPHOSPHOESTERASE DOMAIN-RELATED"/>
    <property type="match status" value="1"/>
</dbReference>
<dbReference type="EMBL" id="LRRQ01000042">
    <property type="protein sequence ID" value="OAM91073.1"/>
    <property type="molecule type" value="Genomic_DNA"/>
</dbReference>
<proteinExistence type="predicted"/>
<dbReference type="CDD" id="cd00838">
    <property type="entry name" value="MPP_superfamily"/>
    <property type="match status" value="1"/>
</dbReference>
<dbReference type="RefSeq" id="WP_068769202.1">
    <property type="nucleotide sequence ID" value="NZ_CP109796.1"/>
</dbReference>
<protein>
    <recommendedName>
        <fullName evidence="1">Calcineurin-like phosphoesterase domain-containing protein</fullName>
    </recommendedName>
</protein>
<organism evidence="2 3">
    <name type="scientific">Termitidicoccus mucosus</name>
    <dbReference type="NCBI Taxonomy" id="1184151"/>
    <lineage>
        <taxon>Bacteria</taxon>
        <taxon>Pseudomonadati</taxon>
        <taxon>Verrucomicrobiota</taxon>
        <taxon>Opitutia</taxon>
        <taxon>Opitutales</taxon>
        <taxon>Opitutaceae</taxon>
        <taxon>Termitidicoccus</taxon>
    </lineage>
</organism>
<dbReference type="SUPFAM" id="SSF56300">
    <property type="entry name" value="Metallo-dependent phosphatases"/>
    <property type="match status" value="1"/>
</dbReference>
<dbReference type="InterPro" id="IPR051158">
    <property type="entry name" value="Metallophosphoesterase_sf"/>
</dbReference>
<evidence type="ECO:0000259" key="1">
    <source>
        <dbReference type="Pfam" id="PF00149"/>
    </source>
</evidence>
<dbReference type="InterPro" id="IPR004843">
    <property type="entry name" value="Calcineurin-like_PHP"/>
</dbReference>
<gene>
    <name evidence="2" type="ORF">AW736_05435</name>
</gene>
<dbReference type="PANTHER" id="PTHR31302:SF0">
    <property type="entry name" value="TRANSMEMBRANE PROTEIN WITH METALLOPHOSPHOESTERASE DOMAIN"/>
    <property type="match status" value="1"/>
</dbReference>
<comment type="caution">
    <text evidence="2">The sequence shown here is derived from an EMBL/GenBank/DDBJ whole genome shotgun (WGS) entry which is preliminary data.</text>
</comment>
<dbReference type="Pfam" id="PF00149">
    <property type="entry name" value="Metallophos"/>
    <property type="match status" value="1"/>
</dbReference>
<dbReference type="AlphaFoldDB" id="A0A178IME5"/>
<dbReference type="GO" id="GO:0016787">
    <property type="term" value="F:hydrolase activity"/>
    <property type="evidence" value="ECO:0007669"/>
    <property type="project" value="InterPro"/>
</dbReference>
<evidence type="ECO:0000313" key="2">
    <source>
        <dbReference type="EMBL" id="OAM91073.1"/>
    </source>
</evidence>
<dbReference type="InterPro" id="IPR029052">
    <property type="entry name" value="Metallo-depent_PP-like"/>
</dbReference>
<dbReference type="OrthoDB" id="332939at2"/>
<dbReference type="Gene3D" id="3.60.21.10">
    <property type="match status" value="2"/>
</dbReference>
<name>A0A178IME5_9BACT</name>
<evidence type="ECO:0000313" key="3">
    <source>
        <dbReference type="Proteomes" id="UP000078486"/>
    </source>
</evidence>
<sequence>MCILHTADFHHNHGWFDWLIAQQTKFDLLVLAGDLLDMRASGRQYPLSTQVKEVREKLAALKTPAAICTGNHDIWMTNPIATDVWAEGGWLKNCRRENLWIDGDIFKFMDEHIAVVKHNTDRWPARASIVVVHNPPKNLKTSVNACNKIDFGSHDVARNLVQNRPDFVLCGHVHNPVAWMDSWENTTVLNPGFGTGPVPNHIIIDTESCEIIRVIAETKKHNQKTRRFSLTPVCPALSRRKTDHNHLIIRKIRNSIYWK</sequence>
<accession>A0A178IME5</accession>
<dbReference type="STRING" id="1184151.AW736_05435"/>
<dbReference type="Proteomes" id="UP000078486">
    <property type="component" value="Unassembled WGS sequence"/>
</dbReference>
<feature type="domain" description="Calcineurin-like phosphoesterase" evidence="1">
    <location>
        <begin position="3"/>
        <end position="176"/>
    </location>
</feature>
<reference evidence="2 3" key="1">
    <citation type="submission" date="2016-01" db="EMBL/GenBank/DDBJ databases">
        <title>High potential of lignocellulose degradation of a new Verrucomicrobia species.</title>
        <authorList>
            <person name="Wang Y."/>
            <person name="Shi Y."/>
            <person name="Qiu Z."/>
            <person name="Liu S."/>
            <person name="Yang H."/>
        </authorList>
    </citation>
    <scope>NUCLEOTIDE SEQUENCE [LARGE SCALE GENOMIC DNA]</scope>
    <source>
        <strain evidence="2 3">TSB47</strain>
    </source>
</reference>